<reference evidence="2 3" key="1">
    <citation type="submission" date="2024-09" db="EMBL/GenBank/DDBJ databases">
        <title>Itraconazole resistance in Madurella fahalii resulting from another homologue of gene encoding cytochrome P450 14-alpha sterol demethylase (CYP51).</title>
        <authorList>
            <person name="Yoshioka I."/>
            <person name="Fahal A.H."/>
            <person name="Kaneko S."/>
            <person name="Yaguchi T."/>
        </authorList>
    </citation>
    <scope>NUCLEOTIDE SEQUENCE [LARGE SCALE GENOMIC DNA]</scope>
    <source>
        <strain evidence="2 3">IFM 68171</strain>
    </source>
</reference>
<evidence type="ECO:0000313" key="3">
    <source>
        <dbReference type="Proteomes" id="UP001628179"/>
    </source>
</evidence>
<evidence type="ECO:0000313" key="2">
    <source>
        <dbReference type="EMBL" id="GAB1312423.1"/>
    </source>
</evidence>
<evidence type="ECO:0000256" key="1">
    <source>
        <dbReference type="SAM" id="MobiDB-lite"/>
    </source>
</evidence>
<protein>
    <submittedName>
        <fullName evidence="2">Uncharacterized protein</fullName>
    </submittedName>
</protein>
<comment type="caution">
    <text evidence="2">The sequence shown here is derived from an EMBL/GenBank/DDBJ whole genome shotgun (WGS) entry which is preliminary data.</text>
</comment>
<feature type="region of interest" description="Disordered" evidence="1">
    <location>
        <begin position="42"/>
        <end position="128"/>
    </location>
</feature>
<feature type="compositionally biased region" description="Basic and acidic residues" evidence="1">
    <location>
        <begin position="80"/>
        <end position="107"/>
    </location>
</feature>
<keyword evidence="3" id="KW-1185">Reference proteome</keyword>
<proteinExistence type="predicted"/>
<organism evidence="2 3">
    <name type="scientific">Madurella fahalii</name>
    <dbReference type="NCBI Taxonomy" id="1157608"/>
    <lineage>
        <taxon>Eukaryota</taxon>
        <taxon>Fungi</taxon>
        <taxon>Dikarya</taxon>
        <taxon>Ascomycota</taxon>
        <taxon>Pezizomycotina</taxon>
        <taxon>Sordariomycetes</taxon>
        <taxon>Sordariomycetidae</taxon>
        <taxon>Sordariales</taxon>
        <taxon>Sordariales incertae sedis</taxon>
        <taxon>Madurella</taxon>
    </lineage>
</organism>
<gene>
    <name evidence="2" type="ORF">MFIFM68171_02633</name>
</gene>
<feature type="compositionally biased region" description="Acidic residues" evidence="1">
    <location>
        <begin position="61"/>
        <end position="70"/>
    </location>
</feature>
<dbReference type="GeneID" id="98173378"/>
<dbReference type="EMBL" id="BAAFSV010000001">
    <property type="protein sequence ID" value="GAB1312423.1"/>
    <property type="molecule type" value="Genomic_DNA"/>
</dbReference>
<sequence length="128" mass="13742">MAAASAGTRALTAAAAHAFSGSSNVPLGPASRVQDYRSLASTKSYRSGIASPSDARSLAGSDEETSDAESFEQVNTPKTDGTDREKEMRRRDHDVKKQHKLIDKLEISFKPTAPSSEQSTETKSRGRN</sequence>
<accession>A0ABQ0G3S9</accession>
<dbReference type="RefSeq" id="XP_070914156.1">
    <property type="nucleotide sequence ID" value="XM_071058055.1"/>
</dbReference>
<dbReference type="Proteomes" id="UP001628179">
    <property type="component" value="Unassembled WGS sequence"/>
</dbReference>
<name>A0ABQ0G3S9_9PEZI</name>